<evidence type="ECO:0000259" key="5">
    <source>
        <dbReference type="PROSITE" id="PS50893"/>
    </source>
</evidence>
<dbReference type="InterPro" id="IPR050611">
    <property type="entry name" value="ABCF"/>
</dbReference>
<dbReference type="InterPro" id="IPR027417">
    <property type="entry name" value="P-loop_NTPase"/>
</dbReference>
<dbReference type="SMART" id="SM00382">
    <property type="entry name" value="AAA"/>
    <property type="match status" value="2"/>
</dbReference>
<dbReference type="PANTHER" id="PTHR19211:SF14">
    <property type="entry name" value="ATP-BINDING CASSETTE SUB-FAMILY F MEMBER 1"/>
    <property type="match status" value="1"/>
</dbReference>
<keyword evidence="3" id="KW-0067">ATP-binding</keyword>
<dbReference type="InterPro" id="IPR003593">
    <property type="entry name" value="AAA+_ATPase"/>
</dbReference>
<evidence type="ECO:0000313" key="6">
    <source>
        <dbReference type="EMBL" id="TPP53839.1"/>
    </source>
</evidence>
<dbReference type="VEuPathDB" id="TriTrypDB:LdBPK_330340.1"/>
<dbReference type="Gene3D" id="3.40.50.300">
    <property type="entry name" value="P-loop containing nucleotide triphosphate hydrolases"/>
    <property type="match status" value="2"/>
</dbReference>
<feature type="compositionally biased region" description="Basic and acidic residues" evidence="4">
    <location>
        <begin position="23"/>
        <end position="37"/>
    </location>
</feature>
<evidence type="ECO:0000256" key="3">
    <source>
        <dbReference type="ARBA" id="ARBA00022840"/>
    </source>
</evidence>
<evidence type="ECO:0000313" key="7">
    <source>
        <dbReference type="Proteomes" id="UP000318447"/>
    </source>
</evidence>
<organism evidence="6 7">
    <name type="scientific">Leishmania donovani</name>
    <dbReference type="NCBI Taxonomy" id="5661"/>
    <lineage>
        <taxon>Eukaryota</taxon>
        <taxon>Discoba</taxon>
        <taxon>Euglenozoa</taxon>
        <taxon>Kinetoplastea</taxon>
        <taxon>Metakinetoplastina</taxon>
        <taxon>Trypanosomatida</taxon>
        <taxon>Trypanosomatidae</taxon>
        <taxon>Leishmaniinae</taxon>
        <taxon>Leishmania</taxon>
    </lineage>
</organism>
<gene>
    <name evidence="6" type="ORF">CGC21_38450</name>
</gene>
<dbReference type="VEuPathDB" id="TriTrypDB:LdBPK_250010.1"/>
<feature type="domain" description="ABC transporter" evidence="5">
    <location>
        <begin position="69"/>
        <end position="321"/>
    </location>
</feature>
<dbReference type="GO" id="GO:0005524">
    <property type="term" value="F:ATP binding"/>
    <property type="evidence" value="ECO:0007669"/>
    <property type="project" value="UniProtKB-KW"/>
</dbReference>
<dbReference type="VEuPathDB" id="TriTrypDB:LDHU3_25.0020"/>
<sequence>MEGASHEAAEHTSASAMTRKERKKMEKSEKQAEELRQLSKKANAVNGDTDNPFSVTLETDQIAEGSRNITFNKVSVSVNGKTLFKDTTVKLSAGSRYGLMGPNGRGKSTILRLLASRELPVQSNLDLLLVEQEQEFTASELSAVDAVLQSHKKQNACADEAKALGAKAELSEAEMERLHFLEEELDIMGAAQADARARRILFGLGFPTEWHERPTSSFSGGWRKRIALASAVFIEPDVLMLDEPTNHLDLNAVIWLESYLTKAYSETARRPKTLIVVSHDAGFLDEVCTHMVHVENYMLNYYRGSYSSFDEQLQQRHQELDKKYESVAKTIRDKKRNGMSNAQVEVWIKDQVNSGRLDPLFLEKRRDYTVNFPFPDPPELRDGCVCKLDSVSFNYPGGPVLFQNVSCALWTDSRITLCGPNGIGKSTLLNLMTGVLEPTAGYITLNRQVRIGRYNQHFVDKLPLEKTPVECMQALGIPEEDKARRLLGSFGLEGIVHKNQIATLSGGQKARVAFAAISAESPHFLLFDEPTNHLDVESIDALCTAIRNFKGGVLVVTHDARLIESTEMQIWVAGDKNVMPFNGSLDDYKNVVRAEFEKEEAMRLEERKQLLEHKTEARQLKQSGVADVTTALQEKEEKEQHEHAQGLDAITLLILYSSPDVAVGAVDGGKDVWVTAPTDQPVTDEELFACTRRWLQTDGVPADTVIPFVIVPLTLEWEDFRMFMCRVHARARYLYILQNGAVEEMTVLLTKLRAAVPSERLIVEYRPQNIGYAAAVNEGYRVALQKPHAEVPFIGVFNCDVYFERRYFDRYIPVVYEMLAPDAARIRALEEVVEQEERAARAAGRQTLRASVATTPGLSISMLLPDRIRYSSFAEQQDEFKGHVGMFYYETKSMCAFLVSRLALLVGGFLDENFYPAYFEDYDWQFRLANLGFKKFTGASAQFGGFFHRMGGNIRAINKGPASKSISYDMAAIRVERMLNAKPGIDYGETKWAWHREALVAMSATPFPQLEFIVPLDVWVMDVARHQLIIDIGTGRQPSVEMSNTYNVSLLSSLRPFALADGKDFWGSGIITAEPHWRK</sequence>
<dbReference type="CDD" id="cd03221">
    <property type="entry name" value="ABCF_EF-3"/>
    <property type="match status" value="2"/>
</dbReference>
<dbReference type="PANTHER" id="PTHR19211">
    <property type="entry name" value="ATP-BINDING TRANSPORT PROTEIN-RELATED"/>
    <property type="match status" value="1"/>
</dbReference>
<keyword evidence="2" id="KW-0547">Nucleotide-binding</keyword>
<dbReference type="VEuPathDB" id="TriTrypDB:LDHU3_33.0440"/>
<dbReference type="InterPro" id="IPR003439">
    <property type="entry name" value="ABC_transporter-like_ATP-bd"/>
</dbReference>
<dbReference type="PROSITE" id="PS00211">
    <property type="entry name" value="ABC_TRANSPORTER_1"/>
    <property type="match status" value="2"/>
</dbReference>
<dbReference type="AlphaFoldDB" id="A0A504Y1C4"/>
<proteinExistence type="predicted"/>
<evidence type="ECO:0000256" key="2">
    <source>
        <dbReference type="ARBA" id="ARBA00022741"/>
    </source>
</evidence>
<dbReference type="InterPro" id="IPR017871">
    <property type="entry name" value="ABC_transporter-like_CS"/>
</dbReference>
<dbReference type="VEuPathDB" id="TriTrypDB:LdCL_330008600"/>
<dbReference type="Proteomes" id="UP000318447">
    <property type="component" value="Unassembled WGS sequence"/>
</dbReference>
<dbReference type="EMBL" id="RHLC01000007">
    <property type="protein sequence ID" value="TPP53839.1"/>
    <property type="molecule type" value="Genomic_DNA"/>
</dbReference>
<accession>A0A504Y1C4</accession>
<dbReference type="FunFam" id="3.40.50.300:FF:002329">
    <property type="entry name" value="ATP-binding cassette protein subfamily F, member 3"/>
    <property type="match status" value="1"/>
</dbReference>
<protein>
    <submittedName>
        <fullName evidence="6">ABC transporter family protein</fullName>
    </submittedName>
</protein>
<dbReference type="SUPFAM" id="SSF52540">
    <property type="entry name" value="P-loop containing nucleoside triphosphate hydrolases"/>
    <property type="match status" value="2"/>
</dbReference>
<dbReference type="PROSITE" id="PS50893">
    <property type="entry name" value="ABC_TRANSPORTER_2"/>
    <property type="match status" value="2"/>
</dbReference>
<dbReference type="GO" id="GO:0016887">
    <property type="term" value="F:ATP hydrolysis activity"/>
    <property type="evidence" value="ECO:0007669"/>
    <property type="project" value="InterPro"/>
</dbReference>
<evidence type="ECO:0000256" key="1">
    <source>
        <dbReference type="ARBA" id="ARBA00022737"/>
    </source>
</evidence>
<keyword evidence="1" id="KW-0677">Repeat</keyword>
<dbReference type="VEuPathDB" id="TriTrypDB:LdCL_250005000"/>
<feature type="domain" description="ABC transporter" evidence="5">
    <location>
        <begin position="386"/>
        <end position="601"/>
    </location>
</feature>
<dbReference type="InterPro" id="IPR029044">
    <property type="entry name" value="Nucleotide-diphossugar_trans"/>
</dbReference>
<feature type="region of interest" description="Disordered" evidence="4">
    <location>
        <begin position="1"/>
        <end position="52"/>
    </location>
</feature>
<reference evidence="7" key="1">
    <citation type="submission" date="2019-02" db="EMBL/GenBank/DDBJ databases">
        <title>FDA dAtabase for Regulatory Grade micrObial Sequences (FDA-ARGOS): Supporting development and validation of Infectious Disease Dx tests.</title>
        <authorList>
            <person name="Duncan R."/>
            <person name="Fisher C."/>
            <person name="Tallon L."/>
            <person name="Sadzewicz L."/>
            <person name="Sengamalay N."/>
            <person name="Ott S."/>
            <person name="Godinez A."/>
            <person name="Nagaraj S."/>
            <person name="Vavikolanu K."/>
            <person name="Nadendla S."/>
            <person name="Aluvathingal J."/>
            <person name="Sichtig H."/>
        </authorList>
    </citation>
    <scope>NUCLEOTIDE SEQUENCE [LARGE SCALE GENOMIC DNA]</scope>
    <source>
        <strain evidence="7">FDAARGOS_361</strain>
    </source>
</reference>
<dbReference type="SUPFAM" id="SSF53448">
    <property type="entry name" value="Nucleotide-diphospho-sugar transferases"/>
    <property type="match status" value="1"/>
</dbReference>
<feature type="compositionally biased region" description="Basic and acidic residues" evidence="4">
    <location>
        <begin position="1"/>
        <end position="10"/>
    </location>
</feature>
<dbReference type="Pfam" id="PF00005">
    <property type="entry name" value="ABC_tran"/>
    <property type="match status" value="2"/>
</dbReference>
<comment type="caution">
    <text evidence="6">The sequence shown here is derived from an EMBL/GenBank/DDBJ whole genome shotgun (WGS) entry which is preliminary data.</text>
</comment>
<evidence type="ECO:0000256" key="4">
    <source>
        <dbReference type="SAM" id="MobiDB-lite"/>
    </source>
</evidence>
<name>A0A504Y1C4_LEIDO</name>
<dbReference type="Gene3D" id="3.90.550.10">
    <property type="entry name" value="Spore Coat Polysaccharide Biosynthesis Protein SpsA, Chain A"/>
    <property type="match status" value="1"/>
</dbReference>
<dbReference type="FunFam" id="3.40.50.300:FF:003120">
    <property type="entry name" value="ATP-binding cassette protein subfamily F, member 3"/>
    <property type="match status" value="1"/>
</dbReference>